<dbReference type="GO" id="GO:0003723">
    <property type="term" value="F:RNA binding"/>
    <property type="evidence" value="ECO:0007669"/>
    <property type="project" value="UniProtKB-UniRule"/>
</dbReference>
<evidence type="ECO:0000256" key="7">
    <source>
        <dbReference type="RuleBase" id="RU000492"/>
    </source>
</evidence>
<dbReference type="InterPro" id="IPR000629">
    <property type="entry name" value="RNA-helicase_DEAD-box_CS"/>
</dbReference>
<feature type="domain" description="Helicase C-terminal" evidence="11">
    <location>
        <begin position="317"/>
        <end position="485"/>
    </location>
</feature>
<keyword evidence="2 7" id="KW-0378">Hydrolase</keyword>
<dbReference type="GO" id="GO:0016787">
    <property type="term" value="F:hydrolase activity"/>
    <property type="evidence" value="ECO:0007669"/>
    <property type="project" value="UniProtKB-KW"/>
</dbReference>
<dbReference type="InterPro" id="IPR025313">
    <property type="entry name" value="SPB4-like_CTE"/>
</dbReference>
<accession>A0A914I6E5</accession>
<evidence type="ECO:0000256" key="5">
    <source>
        <dbReference type="ARBA" id="ARBA00022884"/>
    </source>
</evidence>
<dbReference type="Pfam" id="PF00270">
    <property type="entry name" value="DEAD"/>
    <property type="match status" value="1"/>
</dbReference>
<name>A0A914I6E5_GLORO</name>
<dbReference type="InterPro" id="IPR027417">
    <property type="entry name" value="P-loop_NTPase"/>
</dbReference>
<dbReference type="Proteomes" id="UP000887572">
    <property type="component" value="Unplaced"/>
</dbReference>
<dbReference type="PROSITE" id="PS00039">
    <property type="entry name" value="DEAD_ATP_HELICASE"/>
    <property type="match status" value="1"/>
</dbReference>
<evidence type="ECO:0000256" key="6">
    <source>
        <dbReference type="PROSITE-ProRule" id="PRU00552"/>
    </source>
</evidence>
<dbReference type="PROSITE" id="PS51192">
    <property type="entry name" value="HELICASE_ATP_BIND_1"/>
    <property type="match status" value="1"/>
</dbReference>
<dbReference type="EC" id="3.6.4.13" evidence="8"/>
<dbReference type="InterPro" id="IPR011545">
    <property type="entry name" value="DEAD/DEAH_box_helicase_dom"/>
</dbReference>
<dbReference type="SMART" id="SM01178">
    <property type="entry name" value="DUF4217"/>
    <property type="match status" value="1"/>
</dbReference>
<dbReference type="CDD" id="cd17941">
    <property type="entry name" value="DEADc_DDX10"/>
    <property type="match status" value="1"/>
</dbReference>
<comment type="similarity">
    <text evidence="7">Belongs to the DEAD box helicase family.</text>
</comment>
<sequence>MYASGPDIVSLGPKRPGPKRPWGPNSGPKRQGPNVGAQTAGPKRQGPNVLRAQFLFIQMPTEKNVNTPKKSKKKQELDQIEEVTKLYTKFDAEAISSGDPFSAFPLSLKTLKGLEDAKFTKPTDIQRLSLGHSILGKDVVGGAKTGSGKTLALIVPLLENLWRNRWTKTDGLGALIITPTRELAYQIYQMLNTVGKHHEFSVALLIGGTDVDFEKHRLAAVNIIICTPGRLLQHMDENEHFSCDQLQVLVIDEADRILDMGFRQQVRTPQRICALKRQTLLFSATQTRRTEDLVRVSLQDPVFVAAHEHCDKATPDQLVQSYFVCMEEDKLNMLWSFLKNNLKKKTLVFVTCCKQARFITQALSHLRPGLYFTGLWGDLKQNKRMEHFHRFDAATGGAAMVCTDVASRGLDFNGLDWVLQMDCPPTVDDYIHRVGRTARMNRKGEAMLMLTPSQEVFTTLLSERSVPINKVTVEPDKVFDVRNKINNLMIPNPSLKQFAQQSLVAYAKAVYFTNLKNVFDVRSIDFDALAKSYGLVVTPRIRFLRKMGMAPMGKSEANGKALPKLTMKTEQIVLGGMQGESNTENPFQIGGDTGCDDADDDVGDESFLKVSRRDVFSSISEVDVKEEVLSRISSKKPISKTLMAKKMIKRFGVVGKRKRFEDEVESDGEDDHKKIAC</sequence>
<evidence type="ECO:0000259" key="10">
    <source>
        <dbReference type="PROSITE" id="PS51192"/>
    </source>
</evidence>
<dbReference type="WBParaSite" id="Gr19_v10_g7188.t1">
    <property type="protein sequence ID" value="Gr19_v10_g7188.t1"/>
    <property type="gene ID" value="Gr19_v10_g7188"/>
</dbReference>
<dbReference type="Pfam" id="PF00271">
    <property type="entry name" value="Helicase_C"/>
    <property type="match status" value="1"/>
</dbReference>
<reference evidence="14" key="1">
    <citation type="submission" date="2022-11" db="UniProtKB">
        <authorList>
            <consortium name="WormBaseParasite"/>
        </authorList>
    </citation>
    <scope>IDENTIFICATION</scope>
</reference>
<protein>
    <recommendedName>
        <fullName evidence="8">ATP-dependent RNA helicase</fullName>
        <ecNumber evidence="8">3.6.4.13</ecNumber>
    </recommendedName>
</protein>
<feature type="short sequence motif" description="Q motif" evidence="6">
    <location>
        <begin position="99"/>
        <end position="127"/>
    </location>
</feature>
<dbReference type="AlphaFoldDB" id="A0A914I6E5"/>
<feature type="domain" description="Helicase ATP-binding" evidence="10">
    <location>
        <begin position="130"/>
        <end position="304"/>
    </location>
</feature>
<evidence type="ECO:0000313" key="14">
    <source>
        <dbReference type="WBParaSite" id="Gr19_v10_g7188.t1"/>
    </source>
</evidence>
<organism evidence="13 14">
    <name type="scientific">Globodera rostochiensis</name>
    <name type="common">Golden nematode worm</name>
    <name type="synonym">Heterodera rostochiensis</name>
    <dbReference type="NCBI Taxonomy" id="31243"/>
    <lineage>
        <taxon>Eukaryota</taxon>
        <taxon>Metazoa</taxon>
        <taxon>Ecdysozoa</taxon>
        <taxon>Nematoda</taxon>
        <taxon>Chromadorea</taxon>
        <taxon>Rhabditida</taxon>
        <taxon>Tylenchina</taxon>
        <taxon>Tylenchomorpha</taxon>
        <taxon>Tylenchoidea</taxon>
        <taxon>Heteroderidae</taxon>
        <taxon>Heteroderinae</taxon>
        <taxon>Globodera</taxon>
    </lineage>
</organism>
<keyword evidence="13" id="KW-1185">Reference proteome</keyword>
<dbReference type="InterPro" id="IPR014001">
    <property type="entry name" value="Helicase_ATP-bd"/>
</dbReference>
<evidence type="ECO:0000256" key="1">
    <source>
        <dbReference type="ARBA" id="ARBA00022741"/>
    </source>
</evidence>
<dbReference type="GO" id="GO:0005524">
    <property type="term" value="F:ATP binding"/>
    <property type="evidence" value="ECO:0007669"/>
    <property type="project" value="UniProtKB-UniRule"/>
</dbReference>
<evidence type="ECO:0000256" key="3">
    <source>
        <dbReference type="ARBA" id="ARBA00022806"/>
    </source>
</evidence>
<evidence type="ECO:0000313" key="13">
    <source>
        <dbReference type="Proteomes" id="UP000887572"/>
    </source>
</evidence>
<dbReference type="GO" id="GO:0003724">
    <property type="term" value="F:RNA helicase activity"/>
    <property type="evidence" value="ECO:0007669"/>
    <property type="project" value="UniProtKB-EC"/>
</dbReference>
<dbReference type="SUPFAM" id="SSF52540">
    <property type="entry name" value="P-loop containing nucleoside triphosphate hydrolases"/>
    <property type="match status" value="1"/>
</dbReference>
<dbReference type="PROSITE" id="PS51195">
    <property type="entry name" value="Q_MOTIF"/>
    <property type="match status" value="1"/>
</dbReference>
<feature type="region of interest" description="Disordered" evidence="9">
    <location>
        <begin position="1"/>
        <end position="46"/>
    </location>
</feature>
<keyword evidence="5 8" id="KW-0694">RNA-binding</keyword>
<proteinExistence type="inferred from homology"/>
<evidence type="ECO:0000256" key="4">
    <source>
        <dbReference type="ARBA" id="ARBA00022840"/>
    </source>
</evidence>
<dbReference type="SMART" id="SM00487">
    <property type="entry name" value="DEXDc"/>
    <property type="match status" value="1"/>
</dbReference>
<dbReference type="PROSITE" id="PS51194">
    <property type="entry name" value="HELICASE_CTER"/>
    <property type="match status" value="1"/>
</dbReference>
<evidence type="ECO:0000256" key="9">
    <source>
        <dbReference type="SAM" id="MobiDB-lite"/>
    </source>
</evidence>
<evidence type="ECO:0000256" key="8">
    <source>
        <dbReference type="RuleBase" id="RU365068"/>
    </source>
</evidence>
<dbReference type="InterPro" id="IPR014014">
    <property type="entry name" value="RNA_helicase_DEAD_Q_motif"/>
</dbReference>
<comment type="domain">
    <text evidence="8">The Q motif is unique to and characteristic of the DEAD box family of RNA helicases and controls ATP binding and hydrolysis.</text>
</comment>
<dbReference type="GO" id="GO:0043186">
    <property type="term" value="C:P granule"/>
    <property type="evidence" value="ECO:0007669"/>
    <property type="project" value="UniProtKB-ARBA"/>
</dbReference>
<dbReference type="Gene3D" id="3.40.50.300">
    <property type="entry name" value="P-loop containing nucleotide triphosphate hydrolases"/>
    <property type="match status" value="2"/>
</dbReference>
<feature type="domain" description="DEAD-box RNA helicase Q" evidence="12">
    <location>
        <begin position="99"/>
        <end position="127"/>
    </location>
</feature>
<keyword evidence="1 7" id="KW-0547">Nucleotide-binding</keyword>
<evidence type="ECO:0000259" key="12">
    <source>
        <dbReference type="PROSITE" id="PS51195"/>
    </source>
</evidence>
<keyword evidence="4 7" id="KW-0067">ATP-binding</keyword>
<dbReference type="CDD" id="cd18787">
    <property type="entry name" value="SF2_C_DEAD"/>
    <property type="match status" value="1"/>
</dbReference>
<comment type="function">
    <text evidence="8">RNA helicase.</text>
</comment>
<dbReference type="SMART" id="SM00490">
    <property type="entry name" value="HELICc"/>
    <property type="match status" value="1"/>
</dbReference>
<evidence type="ECO:0000256" key="2">
    <source>
        <dbReference type="ARBA" id="ARBA00022801"/>
    </source>
</evidence>
<evidence type="ECO:0000259" key="11">
    <source>
        <dbReference type="PROSITE" id="PS51194"/>
    </source>
</evidence>
<dbReference type="PANTHER" id="PTHR24031">
    <property type="entry name" value="RNA HELICASE"/>
    <property type="match status" value="1"/>
</dbReference>
<keyword evidence="3 7" id="KW-0347">Helicase</keyword>
<comment type="catalytic activity">
    <reaction evidence="8">
        <text>ATP + H2O = ADP + phosphate + H(+)</text>
        <dbReference type="Rhea" id="RHEA:13065"/>
        <dbReference type="ChEBI" id="CHEBI:15377"/>
        <dbReference type="ChEBI" id="CHEBI:15378"/>
        <dbReference type="ChEBI" id="CHEBI:30616"/>
        <dbReference type="ChEBI" id="CHEBI:43474"/>
        <dbReference type="ChEBI" id="CHEBI:456216"/>
        <dbReference type="EC" id="3.6.4.13"/>
    </reaction>
</comment>
<dbReference type="InterPro" id="IPR001650">
    <property type="entry name" value="Helicase_C-like"/>
</dbReference>
<dbReference type="Pfam" id="PF13959">
    <property type="entry name" value="CTE_SPB4"/>
    <property type="match status" value="1"/>
</dbReference>